<gene>
    <name evidence="3" type="ORF">MU846_04610</name>
</gene>
<evidence type="ECO:0000313" key="3">
    <source>
        <dbReference type="EMBL" id="MCK0536984.1"/>
    </source>
</evidence>
<dbReference type="InterPro" id="IPR027417">
    <property type="entry name" value="P-loop_NTPase"/>
</dbReference>
<keyword evidence="4" id="KW-1185">Reference proteome</keyword>
<proteinExistence type="predicted"/>
<dbReference type="InterPro" id="IPR031580">
    <property type="entry name" value="TadZ_N"/>
</dbReference>
<dbReference type="InterPro" id="IPR011006">
    <property type="entry name" value="CheY-like_superfamily"/>
</dbReference>
<name>A0ABT0E5L0_9GAMM</name>
<sequence>MVDFEILLSVTDDKDTQRWLDRALEENWRLESVSRTDLGRVLRLLEATGAQIALVDVVEADINQSLAVITALTNARPWVTVVAVSRTADQELLLQCMRAGARDCIVIGGDVVEMRDRLRRHQLVRPAAWGERLQSRLCNLVLVAGADPMVDTAFFTQHLALSMGRYHKGDDFLAVDIESPHESVFYLDVRSDFDLNHLLSSPDTLDRALIDTALEEYRPGVRLLRGGLGESDVLGDRGADLFIALNRLMGMFDKVILNLGSRHHAAWVRTLGVHADHVLLVMHPQVLQVHRVRELVMDWRPYLSSESSLQLVLDGHEPQLPPPLDEIAEAAGAKVAGALPMEWKHRLEAINLGQPISDVAAKSSYPRAMDQLVQRMSGDTAATGPRFKWPWKQA</sequence>
<evidence type="ECO:0000259" key="2">
    <source>
        <dbReference type="PROSITE" id="PS50110"/>
    </source>
</evidence>
<feature type="domain" description="Response regulatory" evidence="2">
    <location>
        <begin position="6"/>
        <end position="122"/>
    </location>
</feature>
<reference evidence="3" key="1">
    <citation type="submission" date="2022-04" db="EMBL/GenBank/DDBJ databases">
        <title>Alcanivorax sp. CY1518 draft genome sequence.</title>
        <authorList>
            <person name="Zhao G."/>
            <person name="An M."/>
        </authorList>
    </citation>
    <scope>NUCLEOTIDE SEQUENCE</scope>
    <source>
        <strain evidence="3">CY1518</strain>
    </source>
</reference>
<dbReference type="PROSITE" id="PS50110">
    <property type="entry name" value="RESPONSE_REGULATORY"/>
    <property type="match status" value="1"/>
</dbReference>
<dbReference type="SUPFAM" id="SSF52540">
    <property type="entry name" value="P-loop containing nucleoside triphosphate hydrolases"/>
    <property type="match status" value="1"/>
</dbReference>
<dbReference type="Gene3D" id="3.40.50.300">
    <property type="entry name" value="P-loop containing nucleotide triphosphate hydrolases"/>
    <property type="match status" value="1"/>
</dbReference>
<dbReference type="InterPro" id="IPR001789">
    <property type="entry name" value="Sig_transdc_resp-reg_receiver"/>
</dbReference>
<evidence type="ECO:0000313" key="4">
    <source>
        <dbReference type="Proteomes" id="UP001165524"/>
    </source>
</evidence>
<accession>A0ABT0E5L0</accession>
<protein>
    <recommendedName>
        <fullName evidence="2">Response regulatory domain-containing protein</fullName>
    </recommendedName>
</protein>
<dbReference type="Gene3D" id="3.40.50.2300">
    <property type="match status" value="1"/>
</dbReference>
<organism evidence="3 4">
    <name type="scientific">Alcanivorax quisquiliarum</name>
    <dbReference type="NCBI Taxonomy" id="2933565"/>
    <lineage>
        <taxon>Bacteria</taxon>
        <taxon>Pseudomonadati</taxon>
        <taxon>Pseudomonadota</taxon>
        <taxon>Gammaproteobacteria</taxon>
        <taxon>Oceanospirillales</taxon>
        <taxon>Alcanivoracaceae</taxon>
        <taxon>Alcanivorax</taxon>
    </lineage>
</organism>
<comment type="caution">
    <text evidence="3">The sequence shown here is derived from an EMBL/GenBank/DDBJ whole genome shotgun (WGS) entry which is preliminary data.</text>
</comment>
<dbReference type="Proteomes" id="UP001165524">
    <property type="component" value="Unassembled WGS sequence"/>
</dbReference>
<evidence type="ECO:0000256" key="1">
    <source>
        <dbReference type="PROSITE-ProRule" id="PRU00169"/>
    </source>
</evidence>
<dbReference type="Pfam" id="PF16968">
    <property type="entry name" value="TadZ_N"/>
    <property type="match status" value="1"/>
</dbReference>
<feature type="modified residue" description="4-aspartylphosphate" evidence="1">
    <location>
        <position position="61"/>
    </location>
</feature>
<dbReference type="SUPFAM" id="SSF52172">
    <property type="entry name" value="CheY-like"/>
    <property type="match status" value="1"/>
</dbReference>
<keyword evidence="1" id="KW-0597">Phosphoprotein</keyword>
<dbReference type="EMBL" id="JALKII010000002">
    <property type="protein sequence ID" value="MCK0536984.1"/>
    <property type="molecule type" value="Genomic_DNA"/>
</dbReference>
<dbReference type="RefSeq" id="WP_246948970.1">
    <property type="nucleotide sequence ID" value="NZ_JALKII010000002.1"/>
</dbReference>